<dbReference type="AlphaFoldDB" id="A0A4S8NXU9"/>
<dbReference type="OrthoDB" id="9813719at2"/>
<evidence type="ECO:0000313" key="9">
    <source>
        <dbReference type="EMBL" id="THV22543.1"/>
    </source>
</evidence>
<comment type="caution">
    <text evidence="9">The sequence shown here is derived from an EMBL/GenBank/DDBJ whole genome shotgun (WGS) entry which is preliminary data.</text>
</comment>
<keyword evidence="10" id="KW-1185">Reference proteome</keyword>
<evidence type="ECO:0000256" key="8">
    <source>
        <dbReference type="RuleBase" id="RU000416"/>
    </source>
</evidence>
<dbReference type="EMBL" id="STGV01000004">
    <property type="protein sequence ID" value="THV22543.1"/>
    <property type="molecule type" value="Genomic_DNA"/>
</dbReference>
<organism evidence="9 10">
    <name type="scientific">Peteryoungia ipomoeae</name>
    <dbReference type="NCBI Taxonomy" id="1210932"/>
    <lineage>
        <taxon>Bacteria</taxon>
        <taxon>Pseudomonadati</taxon>
        <taxon>Pseudomonadota</taxon>
        <taxon>Alphaproteobacteria</taxon>
        <taxon>Hyphomicrobiales</taxon>
        <taxon>Rhizobiaceae</taxon>
        <taxon>Peteryoungia</taxon>
    </lineage>
</organism>
<dbReference type="GO" id="GO:0009307">
    <property type="term" value="P:DNA restriction-modification system"/>
    <property type="evidence" value="ECO:0007669"/>
    <property type="project" value="UniProtKB-KW"/>
</dbReference>
<comment type="similarity">
    <text evidence="7 8">Belongs to the class I-like SAM-binding methyltransferase superfamily. C5-methyltransferase family.</text>
</comment>
<evidence type="ECO:0000256" key="4">
    <source>
        <dbReference type="ARBA" id="ARBA00022691"/>
    </source>
</evidence>
<dbReference type="InterPro" id="IPR029063">
    <property type="entry name" value="SAM-dependent_MTases_sf"/>
</dbReference>
<evidence type="ECO:0000256" key="5">
    <source>
        <dbReference type="ARBA" id="ARBA00022747"/>
    </source>
</evidence>
<keyword evidence="2 7" id="KW-0489">Methyltransferase</keyword>
<dbReference type="PROSITE" id="PS51679">
    <property type="entry name" value="SAM_MT_C5"/>
    <property type="match status" value="1"/>
</dbReference>
<dbReference type="Pfam" id="PF00145">
    <property type="entry name" value="DNA_methylase"/>
    <property type="match status" value="1"/>
</dbReference>
<dbReference type="GO" id="GO:0003886">
    <property type="term" value="F:DNA (cytosine-5-)-methyltransferase activity"/>
    <property type="evidence" value="ECO:0007669"/>
    <property type="project" value="UniProtKB-EC"/>
</dbReference>
<dbReference type="GO" id="GO:0032259">
    <property type="term" value="P:methylation"/>
    <property type="evidence" value="ECO:0007669"/>
    <property type="project" value="UniProtKB-KW"/>
</dbReference>
<evidence type="ECO:0000256" key="3">
    <source>
        <dbReference type="ARBA" id="ARBA00022679"/>
    </source>
</evidence>
<dbReference type="PANTHER" id="PTHR46098:SF1">
    <property type="entry name" value="TRNA (CYTOSINE(38)-C(5))-METHYLTRANSFERASE"/>
    <property type="match status" value="1"/>
</dbReference>
<sequence>MSLFSGIGGFELGFQSQGFKAEVCCEIDPNAQAVLRKRFSEATLMSDVADITKLPPVRVLTAGFPCQNLSLVGNNTGINGRDTKIVHDMFRVIATNPSPEWLILENVPFMLWQHKGEAIQFVTSTLSELGYKWAYRVVDARAFGLPQRRRRVLIVASKIHDPRSVVFGESHAEPEWLRDDGSVPVGFSWTEGRMGLGWAPNCVPTIKGGSRVGVPSPPAIWFRDSGLIGTPSLEDAERLQGFPSGWTKVEGLNRDSFRWKLIGNALPVVFGAWLARKIKDPSEPDVGSRERPWRERVWPNAAYDLGAGIMRVDISEFPEDKGSEGLASFLLDEVKPLSSKAALGFLNRARSGKLKFVDGFLDAVELHANRMKQDVGNNTLKRAA</sequence>
<keyword evidence="4 7" id="KW-0949">S-adenosyl-L-methionine</keyword>
<protein>
    <recommendedName>
        <fullName evidence="1">DNA (cytosine-5-)-methyltransferase</fullName>
        <ecNumber evidence="1">2.1.1.37</ecNumber>
    </recommendedName>
</protein>
<evidence type="ECO:0000256" key="6">
    <source>
        <dbReference type="ARBA" id="ARBA00047422"/>
    </source>
</evidence>
<name>A0A4S8NXU9_9HYPH</name>
<dbReference type="SUPFAM" id="SSF53335">
    <property type="entry name" value="S-adenosyl-L-methionine-dependent methyltransferases"/>
    <property type="match status" value="1"/>
</dbReference>
<dbReference type="InterPro" id="IPR050750">
    <property type="entry name" value="C5-MTase"/>
</dbReference>
<accession>A0A4S8NXU9</accession>
<reference evidence="9 10" key="1">
    <citation type="submission" date="2019-04" db="EMBL/GenBank/DDBJ databases">
        <title>Genome sequence of strain shin9-1.</title>
        <authorList>
            <person name="Gao J."/>
            <person name="Sun J."/>
        </authorList>
    </citation>
    <scope>NUCLEOTIDE SEQUENCE [LARGE SCALE GENOMIC DNA]</scope>
    <source>
        <strain evidence="10">shin9-1</strain>
    </source>
</reference>
<comment type="catalytic activity">
    <reaction evidence="6">
        <text>a 2'-deoxycytidine in DNA + S-adenosyl-L-methionine = a 5-methyl-2'-deoxycytidine in DNA + S-adenosyl-L-homocysteine + H(+)</text>
        <dbReference type="Rhea" id="RHEA:13681"/>
        <dbReference type="Rhea" id="RHEA-COMP:11369"/>
        <dbReference type="Rhea" id="RHEA-COMP:11370"/>
        <dbReference type="ChEBI" id="CHEBI:15378"/>
        <dbReference type="ChEBI" id="CHEBI:57856"/>
        <dbReference type="ChEBI" id="CHEBI:59789"/>
        <dbReference type="ChEBI" id="CHEBI:85452"/>
        <dbReference type="ChEBI" id="CHEBI:85454"/>
        <dbReference type="EC" id="2.1.1.37"/>
    </reaction>
</comment>
<dbReference type="PANTHER" id="PTHR46098">
    <property type="entry name" value="TRNA (CYTOSINE(38)-C(5))-METHYLTRANSFERASE"/>
    <property type="match status" value="1"/>
</dbReference>
<evidence type="ECO:0000256" key="1">
    <source>
        <dbReference type="ARBA" id="ARBA00011975"/>
    </source>
</evidence>
<keyword evidence="5" id="KW-0680">Restriction system</keyword>
<evidence type="ECO:0000313" key="10">
    <source>
        <dbReference type="Proteomes" id="UP000308828"/>
    </source>
</evidence>
<dbReference type="NCBIfam" id="TIGR00675">
    <property type="entry name" value="dcm"/>
    <property type="match status" value="1"/>
</dbReference>
<evidence type="ECO:0000256" key="2">
    <source>
        <dbReference type="ARBA" id="ARBA00022603"/>
    </source>
</evidence>
<gene>
    <name evidence="9" type="primary">dcm</name>
    <name evidence="9" type="ORF">FAA97_13445</name>
</gene>
<dbReference type="EC" id="2.1.1.37" evidence="1"/>
<dbReference type="Gene3D" id="3.40.50.150">
    <property type="entry name" value="Vaccinia Virus protein VP39"/>
    <property type="match status" value="1"/>
</dbReference>
<feature type="active site" evidence="7">
    <location>
        <position position="66"/>
    </location>
</feature>
<dbReference type="Proteomes" id="UP000308828">
    <property type="component" value="Unassembled WGS sequence"/>
</dbReference>
<keyword evidence="3 7" id="KW-0808">Transferase</keyword>
<proteinExistence type="inferred from homology"/>
<dbReference type="InterPro" id="IPR001525">
    <property type="entry name" value="C5_MeTfrase"/>
</dbReference>
<dbReference type="PRINTS" id="PR00105">
    <property type="entry name" value="C5METTRFRASE"/>
</dbReference>
<evidence type="ECO:0000256" key="7">
    <source>
        <dbReference type="PROSITE-ProRule" id="PRU01016"/>
    </source>
</evidence>